<keyword evidence="4" id="KW-1185">Reference proteome</keyword>
<dbReference type="Proteomes" id="UP000643405">
    <property type="component" value="Unassembled WGS sequence"/>
</dbReference>
<feature type="domain" description="Peptidoglycan binding-like" evidence="1">
    <location>
        <begin position="204"/>
        <end position="256"/>
    </location>
</feature>
<accession>A0A8J6PYG2</accession>
<dbReference type="Pfam" id="PF01471">
    <property type="entry name" value="PG_binding_1"/>
    <property type="match status" value="1"/>
</dbReference>
<name>A0A8J6PYG2_9HYPH</name>
<dbReference type="EMBL" id="JACVVX010000006">
    <property type="protein sequence ID" value="MBD0416492.1"/>
    <property type="molecule type" value="Genomic_DNA"/>
</dbReference>
<sequence length="260" mass="28167">MFDQPTKLAVAAIAARLNVDPAALLAVAEVESAGRAFAIIDGRREPLIRFEGHYFDRRLSGEDREKARAQGLSSPKVGGVANPRTQPTRWRLLNAASLIDAKAAFESVSWGLGQVMGAHWSWLGFGSVTEMVNLCRRDVAGQIEVMARFIDKAGLAGALRAKQWATFARGYNGPGYKANAYDTKMASAYKRHASTPMPAVEDRTVRTMQQRLVVHGYRITVDGIRGPATDKAIRAFQKAKGLVVDGIAGSATWAALNTNP</sequence>
<dbReference type="InterPro" id="IPR036365">
    <property type="entry name" value="PGBD-like_sf"/>
</dbReference>
<dbReference type="Pfam" id="PF11860">
    <property type="entry name" value="Muramidase"/>
    <property type="match status" value="1"/>
</dbReference>
<gene>
    <name evidence="3" type="ORF">ICI42_17700</name>
</gene>
<feature type="domain" description="N-acetylmuramidase" evidence="2">
    <location>
        <begin position="20"/>
        <end position="192"/>
    </location>
</feature>
<dbReference type="SUPFAM" id="SSF47090">
    <property type="entry name" value="PGBD-like"/>
    <property type="match status" value="1"/>
</dbReference>
<evidence type="ECO:0000313" key="4">
    <source>
        <dbReference type="Proteomes" id="UP000643405"/>
    </source>
</evidence>
<dbReference type="RefSeq" id="WP_188165938.1">
    <property type="nucleotide sequence ID" value="NZ_JACVVX010000006.1"/>
</dbReference>
<protein>
    <submittedName>
        <fullName evidence="3">DUF3380 domain-containing protein</fullName>
    </submittedName>
</protein>
<dbReference type="InterPro" id="IPR024408">
    <property type="entry name" value="Muramidase"/>
</dbReference>
<evidence type="ECO:0000259" key="2">
    <source>
        <dbReference type="Pfam" id="PF11860"/>
    </source>
</evidence>
<evidence type="ECO:0000259" key="1">
    <source>
        <dbReference type="Pfam" id="PF01471"/>
    </source>
</evidence>
<dbReference type="SUPFAM" id="SSF53955">
    <property type="entry name" value="Lysozyme-like"/>
    <property type="match status" value="1"/>
</dbReference>
<dbReference type="InterPro" id="IPR036366">
    <property type="entry name" value="PGBDSf"/>
</dbReference>
<proteinExistence type="predicted"/>
<dbReference type="InterPro" id="IPR002477">
    <property type="entry name" value="Peptidoglycan-bd-like"/>
</dbReference>
<dbReference type="Gene3D" id="1.10.101.10">
    <property type="entry name" value="PGBD-like superfamily/PGBD"/>
    <property type="match status" value="1"/>
</dbReference>
<dbReference type="AlphaFoldDB" id="A0A8J6PYG2"/>
<comment type="caution">
    <text evidence="3">The sequence shown here is derived from an EMBL/GenBank/DDBJ whole genome shotgun (WGS) entry which is preliminary data.</text>
</comment>
<dbReference type="InterPro" id="IPR023346">
    <property type="entry name" value="Lysozyme-like_dom_sf"/>
</dbReference>
<evidence type="ECO:0000313" key="3">
    <source>
        <dbReference type="EMBL" id="MBD0416492.1"/>
    </source>
</evidence>
<reference evidence="3" key="1">
    <citation type="submission" date="2020-09" db="EMBL/GenBank/DDBJ databases">
        <title>Genome seq and assembly of Tianweitania sp.</title>
        <authorList>
            <person name="Chhetri G."/>
        </authorList>
    </citation>
    <scope>NUCLEOTIDE SEQUENCE</scope>
    <source>
        <strain evidence="3">Rool2</strain>
    </source>
</reference>
<organism evidence="3 4">
    <name type="scientific">Oryzicola mucosus</name>
    <dbReference type="NCBI Taxonomy" id="2767425"/>
    <lineage>
        <taxon>Bacteria</taxon>
        <taxon>Pseudomonadati</taxon>
        <taxon>Pseudomonadota</taxon>
        <taxon>Alphaproteobacteria</taxon>
        <taxon>Hyphomicrobiales</taxon>
        <taxon>Phyllobacteriaceae</taxon>
        <taxon>Oryzicola</taxon>
    </lineage>
</organism>